<dbReference type="PROSITE" id="PS50016">
    <property type="entry name" value="ZF_PHD_2"/>
    <property type="match status" value="1"/>
</dbReference>
<evidence type="ECO:0000256" key="10">
    <source>
        <dbReference type="PROSITE-ProRule" id="PRU00047"/>
    </source>
</evidence>
<dbReference type="InterPro" id="IPR036397">
    <property type="entry name" value="RNaseH_sf"/>
</dbReference>
<dbReference type="PROSITE" id="PS01359">
    <property type="entry name" value="ZF_PHD_1"/>
    <property type="match status" value="1"/>
</dbReference>
<dbReference type="InterPro" id="IPR044730">
    <property type="entry name" value="RNase_H-like_dom_plant"/>
</dbReference>
<dbReference type="GO" id="GO:0004519">
    <property type="term" value="F:endonuclease activity"/>
    <property type="evidence" value="ECO:0007669"/>
    <property type="project" value="UniProtKB-KW"/>
</dbReference>
<dbReference type="Proteomes" id="UP000007800">
    <property type="component" value="Unassembled WGS sequence"/>
</dbReference>
<keyword evidence="3" id="KW-0540">Nuclease</keyword>
<dbReference type="InterPro" id="IPR011011">
    <property type="entry name" value="Znf_FYVE_PHD"/>
</dbReference>
<dbReference type="EMBL" id="GG674152">
    <property type="protein sequence ID" value="EER14564.1"/>
    <property type="molecule type" value="Genomic_DNA"/>
</dbReference>
<dbReference type="PROSITE" id="PS50158">
    <property type="entry name" value="ZF_CCHC"/>
    <property type="match status" value="1"/>
</dbReference>
<dbReference type="Gene3D" id="2.40.70.10">
    <property type="entry name" value="Acid Proteases"/>
    <property type="match status" value="1"/>
</dbReference>
<keyword evidence="1" id="KW-0808">Transferase</keyword>
<keyword evidence="6 10" id="KW-0863">Zinc-finger</keyword>
<organism evidence="16">
    <name type="scientific">Perkinsus marinus (strain ATCC 50983 / TXsc)</name>
    <dbReference type="NCBI Taxonomy" id="423536"/>
    <lineage>
        <taxon>Eukaryota</taxon>
        <taxon>Sar</taxon>
        <taxon>Alveolata</taxon>
        <taxon>Perkinsozoa</taxon>
        <taxon>Perkinsea</taxon>
        <taxon>Perkinsida</taxon>
        <taxon>Perkinsidae</taxon>
        <taxon>Perkinsus</taxon>
    </lineage>
</organism>
<dbReference type="CDD" id="cd06222">
    <property type="entry name" value="RNase_H_like"/>
    <property type="match status" value="1"/>
</dbReference>
<keyword evidence="9" id="KW-0695">RNA-directed DNA polymerase</keyword>
<dbReference type="InterPro" id="IPR019787">
    <property type="entry name" value="Znf_PHD-finger"/>
</dbReference>
<keyword evidence="7" id="KW-0378">Hydrolase</keyword>
<dbReference type="InterPro" id="IPR050951">
    <property type="entry name" value="Retrovirus_Pol_polyprotein"/>
</dbReference>
<accession>C5KLS0</accession>
<dbReference type="SUPFAM" id="SSF53098">
    <property type="entry name" value="Ribonuclease H-like"/>
    <property type="match status" value="2"/>
</dbReference>
<dbReference type="Gene3D" id="3.30.420.10">
    <property type="entry name" value="Ribonuclease H-like superfamily/Ribonuclease H"/>
    <property type="match status" value="2"/>
</dbReference>
<dbReference type="InterPro" id="IPR001584">
    <property type="entry name" value="Integrase_cat-core"/>
</dbReference>
<keyword evidence="16" id="KW-1185">Reference proteome</keyword>
<dbReference type="InterPro" id="IPR019786">
    <property type="entry name" value="Zinc_finger_PHD-type_CS"/>
</dbReference>
<feature type="region of interest" description="Disordered" evidence="11">
    <location>
        <begin position="392"/>
        <end position="417"/>
    </location>
</feature>
<dbReference type="SMART" id="SM00343">
    <property type="entry name" value="ZnF_C2HC"/>
    <property type="match status" value="1"/>
</dbReference>
<dbReference type="InterPro" id="IPR036875">
    <property type="entry name" value="Znf_CCHC_sf"/>
</dbReference>
<dbReference type="GO" id="GO:0004190">
    <property type="term" value="F:aspartic-type endopeptidase activity"/>
    <property type="evidence" value="ECO:0007669"/>
    <property type="project" value="InterPro"/>
</dbReference>
<sequence>MIQNGLPEDFETDDWGWVGRVLIGRVSAELEIEPIGVDAVAIQAGDLVLALEQYVEACLRLKDLSEEEATEGARRDLRAVKRTLQDRLETESLSPYAISLPESFVDRYGAARVEHCRLREAAEAAERESKAKVPQGREKSENLRGECGESGTVGGAIRLQAALGEGGDTERIESARRERPLTEEAIEKIRKAAEATKPPPGGIFKICDGASQTLTEFRVYFETMADQRAWTDVHAFFWLAKFIDTSLWLNISKVQGRRLLTDPLSRASYSGAVQAVWASLGRLTGVDKEREALLLEAQQLIQRKEEGTMAYLYRVNDHKLKCELVGVHREAAHWFSVARVGMRDDLSKKLSYLVRVGKEDQSWEGWLVAMERMAPSISRSGIRLAECAEVVESSPTPPGKGSIEKRDTTVAEQKPKKHWTGGFRGRCYVCDQVGHMKRDCPNRQRGKLDKPREAMAAEGSTDKNNGGGPPAESEDCSKGGSGSGQTVKITTAAFAADCLAAASSIKSYALGNGDDIPQVSLQCGTYRCSALLDSGSSCSLASAAVVDKLMKEDLAVAIGNPPILIRYANGEEEKACGEVIIRASLNDSECFIPCLVVSQLGREGGMILGRRALRLLGISMQFPQDPPEERARLRTAFAEHQAKSVRESTILPLKEEEEKCLCATVECYKTNGELFVPDSAEDTLGCIGQETLRLPGGIRDPLDIQIDAVLEATQKKIKGERDRQQLSEQEVIDVLLSSIVSEEPIPLAEGYTLGLSRDSVDGKFTEGQSYQFVAHWTLLDRGEGARPWSSEKMIERLSDVEKEEFHGHCQEYETHGWWSREPSEDAREEGEEGWQCPYGTIFPRVVLKVVEAARNLLGYSKEVSITVVMDDFLVWGKAEAVQAIESLMLKTWQTVGFICPEAKRTQWGADEPTRWLGSGWVWDAERGILSLVRPNASEDKLLSKAEELTKRRVFQMAGRYVEISNGVNEGMARAHADCARVLASGSPTWDSVDSDRVWVGPALVHLGLAQKYWKRSAEVEDGDLRLFTDLSCIVADVDASAGGYGFVWRDREGKIVRAEARVQSRSMAVGSWHCNRRELFVIAACLRRLDEEVHLFPHLREVEIRGDSRVAVHQANPWNVPACKSVERRAILRLRGVVAEVTHALNCLTPSVSVKFSHLPGERNGVADALSRVSLSLKYVPVLDGSSAVGIVHCDAVEAHSWLSDQSAGIHSIPSFRRWKALRVAFLGWCGSDAPSPQAELFTKFLLAKQAEDGFCSRVLDECDTSQVSAIPGLPYSFQVREGLLYRVRPNVPIDDGPRWQLVVPRGLVGELSLAVHQECGHAGLTATLAGLYGVAWAPAMRKLARQALRGCLSCALTRDCGSRAQISYGASRIPTAPYDCVGIDMYGPLRRPGNPRAGIGSGLPSDSPLGGAEADGKQVLSVIDRLTGFCSFYLLENGRAKVIADALELHFWRVGRWPKEIWCDNAKSFVEASPLVSFAMMVGCSLRTIPPHTPQCGGFWERKHKEVSETLRACLYDNPEASWKWLVAIAEARANFVSGAHERIFGWKPQSPAVGALSAQLYQQSSVPRSFRGNSAAAVAEARTRSRYRDDLLQVFAEEWLQAREDLATGFMFRMAKRGGQEPLVVGDRVVLYHPKTMQGMKLAPKASGPYFILKKVGSQCYEVGNFPKGSSGSSSQRSWMVHSSRIRKFEGVELTKKMVAPDSDTVFGAAEENICPSCKEVHSGTLVCCDGCDQWFHLGCTDYDGETSWYCAVCGAARE</sequence>
<dbReference type="PROSITE" id="PS00141">
    <property type="entry name" value="ASP_PROTEASE"/>
    <property type="match status" value="1"/>
</dbReference>
<dbReference type="CDD" id="cd00303">
    <property type="entry name" value="retropepsin_like"/>
    <property type="match status" value="1"/>
</dbReference>
<keyword evidence="2" id="KW-0548">Nucleotidyltransferase</keyword>
<evidence type="ECO:0000256" key="9">
    <source>
        <dbReference type="ARBA" id="ARBA00022918"/>
    </source>
</evidence>
<dbReference type="InterPro" id="IPR013083">
    <property type="entry name" value="Znf_RING/FYVE/PHD"/>
</dbReference>
<feature type="region of interest" description="Disordered" evidence="11">
    <location>
        <begin position="124"/>
        <end position="147"/>
    </location>
</feature>
<feature type="compositionally biased region" description="Basic and acidic residues" evidence="11">
    <location>
        <begin position="440"/>
        <end position="455"/>
    </location>
</feature>
<reference evidence="15 16" key="1">
    <citation type="submission" date="2008-07" db="EMBL/GenBank/DDBJ databases">
        <authorList>
            <person name="El-Sayed N."/>
            <person name="Caler E."/>
            <person name="Inman J."/>
            <person name="Amedeo P."/>
            <person name="Hass B."/>
            <person name="Wortman J."/>
        </authorList>
    </citation>
    <scope>NUCLEOTIDE SEQUENCE [LARGE SCALE GENOMIC DNA]</scope>
    <source>
        <strain evidence="16">ATCC 50983 / TXsc</strain>
    </source>
</reference>
<dbReference type="InterPro" id="IPR012337">
    <property type="entry name" value="RNaseH-like_sf"/>
</dbReference>
<evidence type="ECO:0000256" key="6">
    <source>
        <dbReference type="ARBA" id="ARBA00022771"/>
    </source>
</evidence>
<dbReference type="GO" id="GO:0003964">
    <property type="term" value="F:RNA-directed DNA polymerase activity"/>
    <property type="evidence" value="ECO:0007669"/>
    <property type="project" value="UniProtKB-KW"/>
</dbReference>
<protein>
    <submittedName>
        <fullName evidence="15">Uncharacterized protein</fullName>
    </submittedName>
</protein>
<evidence type="ECO:0000256" key="2">
    <source>
        <dbReference type="ARBA" id="ARBA00022695"/>
    </source>
</evidence>
<keyword evidence="4" id="KW-0479">Metal-binding</keyword>
<dbReference type="InterPro" id="IPR021109">
    <property type="entry name" value="Peptidase_aspartic_dom_sf"/>
</dbReference>
<evidence type="ECO:0000259" key="13">
    <source>
        <dbReference type="PROSITE" id="PS50158"/>
    </source>
</evidence>
<keyword evidence="5" id="KW-0255">Endonuclease</keyword>
<feature type="domain" description="CCHC-type" evidence="13">
    <location>
        <begin position="426"/>
        <end position="442"/>
    </location>
</feature>
<dbReference type="PANTHER" id="PTHR37984:SF5">
    <property type="entry name" value="PROTEIN NYNRIN-LIKE"/>
    <property type="match status" value="1"/>
</dbReference>
<dbReference type="InParanoid" id="C5KLS0"/>
<evidence type="ECO:0000256" key="5">
    <source>
        <dbReference type="ARBA" id="ARBA00022759"/>
    </source>
</evidence>
<dbReference type="PANTHER" id="PTHR37984">
    <property type="entry name" value="PROTEIN CBG26694"/>
    <property type="match status" value="1"/>
</dbReference>
<dbReference type="Gene3D" id="1.10.340.70">
    <property type="match status" value="1"/>
</dbReference>
<dbReference type="GO" id="GO:0008270">
    <property type="term" value="F:zinc ion binding"/>
    <property type="evidence" value="ECO:0007669"/>
    <property type="project" value="UniProtKB-KW"/>
</dbReference>
<dbReference type="GO" id="GO:0015074">
    <property type="term" value="P:DNA integration"/>
    <property type="evidence" value="ECO:0007669"/>
    <property type="project" value="InterPro"/>
</dbReference>
<dbReference type="PROSITE" id="PS50994">
    <property type="entry name" value="INTEGRASE"/>
    <property type="match status" value="1"/>
</dbReference>
<evidence type="ECO:0000256" key="1">
    <source>
        <dbReference type="ARBA" id="ARBA00022679"/>
    </source>
</evidence>
<evidence type="ECO:0000256" key="3">
    <source>
        <dbReference type="ARBA" id="ARBA00022722"/>
    </source>
</evidence>
<proteinExistence type="predicted"/>
<evidence type="ECO:0000259" key="12">
    <source>
        <dbReference type="PROSITE" id="PS50016"/>
    </source>
</evidence>
<dbReference type="OrthoDB" id="308516at2759"/>
<evidence type="ECO:0000259" key="14">
    <source>
        <dbReference type="PROSITE" id="PS50994"/>
    </source>
</evidence>
<dbReference type="GO" id="GO:0003676">
    <property type="term" value="F:nucleic acid binding"/>
    <property type="evidence" value="ECO:0007669"/>
    <property type="project" value="InterPro"/>
</dbReference>
<evidence type="ECO:0000256" key="11">
    <source>
        <dbReference type="SAM" id="MobiDB-lite"/>
    </source>
</evidence>
<name>C5KLS0_PERM5</name>
<feature type="region of interest" description="Disordered" evidence="11">
    <location>
        <begin position="440"/>
        <end position="482"/>
    </location>
</feature>
<dbReference type="Pfam" id="PF00098">
    <property type="entry name" value="zf-CCHC"/>
    <property type="match status" value="1"/>
</dbReference>
<dbReference type="RefSeq" id="XP_002782769.1">
    <property type="nucleotide sequence ID" value="XM_002782723.1"/>
</dbReference>
<evidence type="ECO:0000313" key="16">
    <source>
        <dbReference type="Proteomes" id="UP000007800"/>
    </source>
</evidence>
<dbReference type="InterPro" id="IPR001969">
    <property type="entry name" value="Aspartic_peptidase_AS"/>
</dbReference>
<dbReference type="SMART" id="SM00249">
    <property type="entry name" value="PHD"/>
    <property type="match status" value="1"/>
</dbReference>
<dbReference type="GO" id="GO:0006508">
    <property type="term" value="P:proteolysis"/>
    <property type="evidence" value="ECO:0007669"/>
    <property type="project" value="InterPro"/>
</dbReference>
<dbReference type="Gene3D" id="3.30.40.10">
    <property type="entry name" value="Zinc/RING finger domain, C3HC4 (zinc finger)"/>
    <property type="match status" value="1"/>
</dbReference>
<feature type="domain" description="Integrase catalytic" evidence="14">
    <location>
        <begin position="1392"/>
        <end position="1558"/>
    </location>
</feature>
<evidence type="ECO:0000313" key="15">
    <source>
        <dbReference type="EMBL" id="EER14564.1"/>
    </source>
</evidence>
<evidence type="ECO:0000256" key="4">
    <source>
        <dbReference type="ARBA" id="ARBA00022723"/>
    </source>
</evidence>
<evidence type="ECO:0000256" key="7">
    <source>
        <dbReference type="ARBA" id="ARBA00022801"/>
    </source>
</evidence>
<keyword evidence="8" id="KW-0862">Zinc</keyword>
<feature type="domain" description="PHD-type" evidence="12">
    <location>
        <begin position="1714"/>
        <end position="1759"/>
    </location>
</feature>
<dbReference type="Gene3D" id="4.10.60.10">
    <property type="entry name" value="Zinc finger, CCHC-type"/>
    <property type="match status" value="1"/>
</dbReference>
<dbReference type="InterPro" id="IPR001878">
    <property type="entry name" value="Znf_CCHC"/>
</dbReference>
<dbReference type="SUPFAM" id="SSF57903">
    <property type="entry name" value="FYVE/PHD zinc finger"/>
    <property type="match status" value="1"/>
</dbReference>
<dbReference type="SUPFAM" id="SSF57756">
    <property type="entry name" value="Retrovirus zinc finger-like domains"/>
    <property type="match status" value="1"/>
</dbReference>
<gene>
    <name evidence="15" type="ORF">Pmar_PMAR027426</name>
</gene>
<dbReference type="GeneID" id="9045252"/>
<evidence type="ECO:0000256" key="8">
    <source>
        <dbReference type="ARBA" id="ARBA00022833"/>
    </source>
</evidence>
<dbReference type="InterPro" id="IPR001965">
    <property type="entry name" value="Znf_PHD"/>
</dbReference>